<reference evidence="3 4" key="1">
    <citation type="journal article" date="2019" name="New Phytol.">
        <title>Comparative genomics reveals unique wood-decay strategies and fruiting body development in the Schizophyllaceae.</title>
        <authorList>
            <person name="Almasi E."/>
            <person name="Sahu N."/>
            <person name="Krizsan K."/>
            <person name="Balint B."/>
            <person name="Kovacs G.M."/>
            <person name="Kiss B."/>
            <person name="Cseklye J."/>
            <person name="Drula E."/>
            <person name="Henrissat B."/>
            <person name="Nagy I."/>
            <person name="Chovatia M."/>
            <person name="Adam C."/>
            <person name="LaButti K."/>
            <person name="Lipzen A."/>
            <person name="Riley R."/>
            <person name="Grigoriev I.V."/>
            <person name="Nagy L.G."/>
        </authorList>
    </citation>
    <scope>NUCLEOTIDE SEQUENCE [LARGE SCALE GENOMIC DNA]</scope>
    <source>
        <strain evidence="3 4">NL-1724</strain>
    </source>
</reference>
<protein>
    <submittedName>
        <fullName evidence="3">Uncharacterized protein</fullName>
    </submittedName>
</protein>
<accession>A0A550CNN9</accession>
<dbReference type="OrthoDB" id="2848852at2759"/>
<sequence>MSLDATPAKDGRPVIIAVVLACFAALSVGGIWYWTRRRARLGRKDPEAARMHGRSGSIVLDKMHPAARITPFGASKDASTELPPFHHEPGANMRTAVRMENGTWEFFDVDPDPFAKGAQTPTHSVAHMRLSRSPFASSFDEARPSPYAQSFDLRRSQSPSPIPTPLLSPLPSAHVSSKEKEARKYHTVTDDGHSEWEVPPPAYGLESPTYTNPFAGTGR</sequence>
<feature type="compositionally biased region" description="Polar residues" evidence="1">
    <location>
        <begin position="208"/>
        <end position="219"/>
    </location>
</feature>
<dbReference type="Proteomes" id="UP000320762">
    <property type="component" value="Unassembled WGS sequence"/>
</dbReference>
<gene>
    <name evidence="3" type="ORF">BD626DRAFT_546681</name>
</gene>
<feature type="compositionally biased region" description="Basic and acidic residues" evidence="1">
    <location>
        <begin position="176"/>
        <end position="196"/>
    </location>
</feature>
<keyword evidence="4" id="KW-1185">Reference proteome</keyword>
<keyword evidence="2" id="KW-1133">Transmembrane helix</keyword>
<comment type="caution">
    <text evidence="3">The sequence shown here is derived from an EMBL/GenBank/DDBJ whole genome shotgun (WGS) entry which is preliminary data.</text>
</comment>
<feature type="transmembrane region" description="Helical" evidence="2">
    <location>
        <begin position="14"/>
        <end position="34"/>
    </location>
</feature>
<feature type="region of interest" description="Disordered" evidence="1">
    <location>
        <begin position="150"/>
        <end position="219"/>
    </location>
</feature>
<evidence type="ECO:0000256" key="2">
    <source>
        <dbReference type="SAM" id="Phobius"/>
    </source>
</evidence>
<evidence type="ECO:0000313" key="4">
    <source>
        <dbReference type="Proteomes" id="UP000320762"/>
    </source>
</evidence>
<dbReference type="AlphaFoldDB" id="A0A550CNN9"/>
<evidence type="ECO:0000256" key="1">
    <source>
        <dbReference type="SAM" id="MobiDB-lite"/>
    </source>
</evidence>
<proteinExistence type="predicted"/>
<name>A0A550CNN9_9AGAR</name>
<evidence type="ECO:0000313" key="3">
    <source>
        <dbReference type="EMBL" id="TRM66398.1"/>
    </source>
</evidence>
<keyword evidence="2" id="KW-0472">Membrane</keyword>
<keyword evidence="2" id="KW-0812">Transmembrane</keyword>
<dbReference type="EMBL" id="VDMD01000004">
    <property type="protein sequence ID" value="TRM66398.1"/>
    <property type="molecule type" value="Genomic_DNA"/>
</dbReference>
<organism evidence="3 4">
    <name type="scientific">Schizophyllum amplum</name>
    <dbReference type="NCBI Taxonomy" id="97359"/>
    <lineage>
        <taxon>Eukaryota</taxon>
        <taxon>Fungi</taxon>
        <taxon>Dikarya</taxon>
        <taxon>Basidiomycota</taxon>
        <taxon>Agaricomycotina</taxon>
        <taxon>Agaricomycetes</taxon>
        <taxon>Agaricomycetidae</taxon>
        <taxon>Agaricales</taxon>
        <taxon>Schizophyllaceae</taxon>
        <taxon>Schizophyllum</taxon>
    </lineage>
</organism>